<dbReference type="EMBL" id="JAOYEY010000044">
    <property type="protein sequence ID" value="MCV9887336.1"/>
    <property type="molecule type" value="Genomic_DNA"/>
</dbReference>
<keyword evidence="9" id="KW-1185">Reference proteome</keyword>
<keyword evidence="2 6" id="KW-0813">Transport</keyword>
<organism evidence="8 9">
    <name type="scientific">Metabacillus halosaccharovorans</name>
    <dbReference type="NCBI Taxonomy" id="930124"/>
    <lineage>
        <taxon>Bacteria</taxon>
        <taxon>Bacillati</taxon>
        <taxon>Bacillota</taxon>
        <taxon>Bacilli</taxon>
        <taxon>Bacillales</taxon>
        <taxon>Bacillaceae</taxon>
        <taxon>Metabacillus</taxon>
    </lineage>
</organism>
<gene>
    <name evidence="8" type="ORF">OIH86_16980</name>
</gene>
<protein>
    <submittedName>
        <fullName evidence="8">Sugar ABC transporter permease</fullName>
    </submittedName>
</protein>
<sequence>MKAVVKNTEANVKEVSLKRNKRSFWQTFVQQKYLYMMSVPFIILVLIFNYFPLWGWTMAFQDYKPARSFTEQEWVGLEHFIQLFSDERFYLALRNTLGMSLLGLTIGFVMPIIFAVLINEVRINFLKRTVQTITYLPHFVSWVVVAGIVTKMLSIDGGVINELLINVGMIDKPVQFMAKGEYFWGIVVAADIWKEMGWNAIIFLAAIAGIDPQLYEAAKVDGAGRLRRIWHVTLPGIRPTILVLLILNIGHLTTIGFEKQLLLGNPLVVDFAEVLDLYALNYGIGLGRFSYGTAIGIFNSVVSIILLFIANGIFKRYANQSVM</sequence>
<proteinExistence type="inferred from homology"/>
<keyword evidence="4 6" id="KW-1133">Transmembrane helix</keyword>
<accession>A0ABT3DJX2</accession>
<dbReference type="PANTHER" id="PTHR43496">
    <property type="entry name" value="PROTEIN LPLB"/>
    <property type="match status" value="1"/>
</dbReference>
<evidence type="ECO:0000256" key="2">
    <source>
        <dbReference type="ARBA" id="ARBA00022448"/>
    </source>
</evidence>
<feature type="transmembrane region" description="Helical" evidence="6">
    <location>
        <begin position="97"/>
        <end position="118"/>
    </location>
</feature>
<feature type="transmembrane region" description="Helical" evidence="6">
    <location>
        <begin position="289"/>
        <end position="314"/>
    </location>
</feature>
<evidence type="ECO:0000313" key="8">
    <source>
        <dbReference type="EMBL" id="MCV9887336.1"/>
    </source>
</evidence>
<feature type="transmembrane region" description="Helical" evidence="6">
    <location>
        <begin position="236"/>
        <end position="257"/>
    </location>
</feature>
<evidence type="ECO:0000256" key="4">
    <source>
        <dbReference type="ARBA" id="ARBA00022989"/>
    </source>
</evidence>
<dbReference type="Proteomes" id="UP001526147">
    <property type="component" value="Unassembled WGS sequence"/>
</dbReference>
<comment type="subcellular location">
    <subcellularLocation>
        <location evidence="6">Cell membrane</location>
        <topology evidence="6">Multi-pass membrane protein</topology>
    </subcellularLocation>
    <subcellularLocation>
        <location evidence="1">Membrane</location>
        <topology evidence="1">Multi-pass membrane protein</topology>
    </subcellularLocation>
</comment>
<name>A0ABT3DJX2_9BACI</name>
<dbReference type="PROSITE" id="PS50928">
    <property type="entry name" value="ABC_TM1"/>
    <property type="match status" value="1"/>
</dbReference>
<evidence type="ECO:0000259" key="7">
    <source>
        <dbReference type="PROSITE" id="PS50928"/>
    </source>
</evidence>
<dbReference type="CDD" id="cd06261">
    <property type="entry name" value="TM_PBP2"/>
    <property type="match status" value="1"/>
</dbReference>
<dbReference type="InterPro" id="IPR035906">
    <property type="entry name" value="MetI-like_sf"/>
</dbReference>
<reference evidence="8 9" key="1">
    <citation type="submission" date="2022-10" db="EMBL/GenBank/DDBJ databases">
        <title>Draft genome assembly of moderately radiation resistant bacterium Metabacillus halosaccharovorans.</title>
        <authorList>
            <person name="Pal S."/>
            <person name="Gopinathan A."/>
        </authorList>
    </citation>
    <scope>NUCLEOTIDE SEQUENCE [LARGE SCALE GENOMIC DNA]</scope>
    <source>
        <strain evidence="8 9">VITHBRA001</strain>
    </source>
</reference>
<dbReference type="Pfam" id="PF00528">
    <property type="entry name" value="BPD_transp_1"/>
    <property type="match status" value="1"/>
</dbReference>
<keyword evidence="3 6" id="KW-0812">Transmembrane</keyword>
<feature type="domain" description="ABC transmembrane type-1" evidence="7">
    <location>
        <begin position="93"/>
        <end position="310"/>
    </location>
</feature>
<keyword evidence="5 6" id="KW-0472">Membrane</keyword>
<dbReference type="SUPFAM" id="SSF161098">
    <property type="entry name" value="MetI-like"/>
    <property type="match status" value="1"/>
</dbReference>
<comment type="similarity">
    <text evidence="6">Belongs to the binding-protein-dependent transport system permease family.</text>
</comment>
<comment type="caution">
    <text evidence="8">The sequence shown here is derived from an EMBL/GenBank/DDBJ whole genome shotgun (WGS) entry which is preliminary data.</text>
</comment>
<dbReference type="InterPro" id="IPR000515">
    <property type="entry name" value="MetI-like"/>
</dbReference>
<feature type="transmembrane region" description="Helical" evidence="6">
    <location>
        <begin position="33"/>
        <end position="51"/>
    </location>
</feature>
<dbReference type="RefSeq" id="WP_264143724.1">
    <property type="nucleotide sequence ID" value="NZ_JAOYEY010000044.1"/>
</dbReference>
<evidence type="ECO:0000313" key="9">
    <source>
        <dbReference type="Proteomes" id="UP001526147"/>
    </source>
</evidence>
<dbReference type="PANTHER" id="PTHR43496:SF1">
    <property type="entry name" value="POLYGALACTURONAN_RHAMNOGALACTURONAN TRANSPORT SYSTEM PERMEASE PROTEIN YTEP"/>
    <property type="match status" value="1"/>
</dbReference>
<evidence type="ECO:0000256" key="6">
    <source>
        <dbReference type="RuleBase" id="RU363032"/>
    </source>
</evidence>
<evidence type="ECO:0000256" key="5">
    <source>
        <dbReference type="ARBA" id="ARBA00023136"/>
    </source>
</evidence>
<evidence type="ECO:0000256" key="1">
    <source>
        <dbReference type="ARBA" id="ARBA00004141"/>
    </source>
</evidence>
<dbReference type="Gene3D" id="1.10.3720.10">
    <property type="entry name" value="MetI-like"/>
    <property type="match status" value="1"/>
</dbReference>
<evidence type="ECO:0000256" key="3">
    <source>
        <dbReference type="ARBA" id="ARBA00022692"/>
    </source>
</evidence>